<sequence>MDPDPDTDPNPLLAMDPGPRLTAQTEVSRSQPLVNEAQKLLSKYRRTVSDRVQDDFFISHVAMGELTDKCFDDLRELRHEVFTIILRRLKARNITSTLLKQDAFWWCLPTNLNQTDSFRLLLEDPLAVSTHQLNSMLKLEQSTPDSPEPAPNSTLFYVRSFTMTVKDMHDVFQSMLHDRFDMNGRIFGWLEIIDGWRHNVCMTLRYIGQSKNKPWDRHSSDIYSKSLRSFMNRFLKTVGMVCPAVLEQAVVHVFTNASATGGAPLGPNIIELHEQVLIALFGDGVLNTEAGGNDMVALTKEDHEIFKSLGTQTISALQFTKEISTTSQQALLRYAKDVRTYVNQHPTTTKGKSKRHEFTDTTESMLVRQGTPRVLPDGSAVMVTLGSDLGDTHDDDEAPFFEAGGRSAELVEVLYNNFAYWEQGLVASFEEGFTKKLAKQNLLPFFDLFPWFVKHSDDYPSAINFARQYMEATTPFVVLTYGNLSTYAATKSFQPFSERNYNAEYASLRKDVNRKAYWIEHVMGVPQLATFDGGSGLTAGKEFILIPCYHPGRNGHAGIMKTLITRLLTMVSAVAWSAIELAISVDQHKVGFSRKQKCEEILKLLKTKIDPEHEFGKEMMKLKSEYVIAHTVESQNRFMRKQFLPIGKPSKGILPTKVQRRARRSLFDTDFQTSDAYGGGFDVAIQIQNWNGISPIDNKRFMITWTEEDGQVWNIAPVLLPDGALPKDQNDKRYLFYTSGGLDIRNAADESVGNRKPLINGNSKAETIPIASLAITICDQANATAFFLHWEEVTGHSINEVLGSRLVMKNDTSNSFKTADDGFLPASFFENSPSKRGLPFSWVNPTTMIKSPNKYLSIIRANLPAYPGDLVWLINRFLEEVLPEGGDIDPIPGSIHTNSVYRLVVQFCNQAKYKYHPHLRTFLAFASMAEMGNDERFVPANAFMNVMKIIFGDVEHKRKTARIKINGESKTMDRLWLTVGKDRETGVIHDVEDPELEQDIIIEEDVTEDEDDEVGAIGARKRRKEDDEDQGEGSSILRTHTTSTEDTGDSDFGMDFL</sequence>
<keyword evidence="3" id="KW-1185">Reference proteome</keyword>
<dbReference type="EMBL" id="JAAABM010000008">
    <property type="protein sequence ID" value="KAF7675861.1"/>
    <property type="molecule type" value="Genomic_DNA"/>
</dbReference>
<dbReference type="Proteomes" id="UP000596902">
    <property type="component" value="Unassembled WGS sequence"/>
</dbReference>
<reference evidence="2" key="1">
    <citation type="submission" date="2020-01" db="EMBL/GenBank/DDBJ databases">
        <authorList>
            <person name="Feng Z.H.Z."/>
        </authorList>
    </citation>
    <scope>NUCLEOTIDE SEQUENCE</scope>
    <source>
        <strain evidence="2">CBS107.38</strain>
    </source>
</reference>
<feature type="region of interest" description="Disordered" evidence="1">
    <location>
        <begin position="1004"/>
        <end position="1057"/>
    </location>
</feature>
<evidence type="ECO:0000256" key="1">
    <source>
        <dbReference type="SAM" id="MobiDB-lite"/>
    </source>
</evidence>
<dbReference type="RefSeq" id="XP_038786124.1">
    <property type="nucleotide sequence ID" value="XM_038931627.1"/>
</dbReference>
<dbReference type="AlphaFoldDB" id="A0A8H7B2I2"/>
<organism evidence="2 3">
    <name type="scientific">Alternaria burnsii</name>
    <dbReference type="NCBI Taxonomy" id="1187904"/>
    <lineage>
        <taxon>Eukaryota</taxon>
        <taxon>Fungi</taxon>
        <taxon>Dikarya</taxon>
        <taxon>Ascomycota</taxon>
        <taxon>Pezizomycotina</taxon>
        <taxon>Dothideomycetes</taxon>
        <taxon>Pleosporomycetidae</taxon>
        <taxon>Pleosporales</taxon>
        <taxon>Pleosporineae</taxon>
        <taxon>Pleosporaceae</taxon>
        <taxon>Alternaria</taxon>
        <taxon>Alternaria sect. Alternaria</taxon>
    </lineage>
</organism>
<name>A0A8H7B2I2_9PLEO</name>
<protein>
    <submittedName>
        <fullName evidence="2">Uncharacterized protein</fullName>
    </submittedName>
</protein>
<evidence type="ECO:0000313" key="2">
    <source>
        <dbReference type="EMBL" id="KAF7675861.1"/>
    </source>
</evidence>
<feature type="compositionally biased region" description="Acidic residues" evidence="1">
    <location>
        <begin position="1004"/>
        <end position="1014"/>
    </location>
</feature>
<accession>A0A8H7B2I2</accession>
<gene>
    <name evidence="2" type="ORF">GT037_006580</name>
</gene>
<comment type="caution">
    <text evidence="2">The sequence shown here is derived from an EMBL/GenBank/DDBJ whole genome shotgun (WGS) entry which is preliminary data.</text>
</comment>
<feature type="compositionally biased region" description="Polar residues" evidence="1">
    <location>
        <begin position="1032"/>
        <end position="1045"/>
    </location>
</feature>
<reference evidence="2" key="2">
    <citation type="submission" date="2020-08" db="EMBL/GenBank/DDBJ databases">
        <title>Draft Genome Sequence of Cumin Blight Pathogen Alternaria burnsii.</title>
        <authorList>
            <person name="Feng Z."/>
        </authorList>
    </citation>
    <scope>NUCLEOTIDE SEQUENCE</scope>
    <source>
        <strain evidence="2">CBS107.38</strain>
    </source>
</reference>
<evidence type="ECO:0000313" key="3">
    <source>
        <dbReference type="Proteomes" id="UP000596902"/>
    </source>
</evidence>
<proteinExistence type="predicted"/>
<dbReference type="GeneID" id="62204805"/>